<dbReference type="Pfam" id="PF00015">
    <property type="entry name" value="MCPsignal"/>
    <property type="match status" value="1"/>
</dbReference>
<dbReference type="SMART" id="SM00283">
    <property type="entry name" value="MA"/>
    <property type="match status" value="1"/>
</dbReference>
<proteinExistence type="predicted"/>
<keyword evidence="1 2" id="KW-0807">Transducer</keyword>
<dbReference type="PROSITE" id="PS50111">
    <property type="entry name" value="CHEMOTAXIS_TRANSDUC_2"/>
    <property type="match status" value="1"/>
</dbReference>
<dbReference type="SUPFAM" id="SSF58104">
    <property type="entry name" value="Methyl-accepting chemotaxis protein (MCP) signaling domain"/>
    <property type="match status" value="1"/>
</dbReference>
<dbReference type="Pfam" id="PF13682">
    <property type="entry name" value="CZB"/>
    <property type="match status" value="1"/>
</dbReference>
<dbReference type="GO" id="GO:0016020">
    <property type="term" value="C:membrane"/>
    <property type="evidence" value="ECO:0007669"/>
    <property type="project" value="InterPro"/>
</dbReference>
<evidence type="ECO:0000256" key="1">
    <source>
        <dbReference type="ARBA" id="ARBA00023224"/>
    </source>
</evidence>
<sequence length="375" mass="42166">MFSNKQYLDTIENLKQEIKALKEKNHKLELQNKELLEKQNIENGNTQDNSFERKILDLLFEGTLKGISNVQVDMQNNVNKADIISEHSISSSNDMQELNSTTHSIISSLQSIIESANRSRDTAGNLHRSVDEITNVIGLIKDISDQINLLALNAAIEAARAGEHGRGFAVVADEVRKLAERTQKATAEVEMNINLLKQNANEMHSQSEQVEKVSLESNEYIVQFSNKFTQLIESVNSTSSNAKQITSEIFISLAKLDHIMFKLNGYNEILHVSGKTLSDHLSCRLAKWIAGIGKERFSSGRAFGKLNIPHQKVHENINQAITLAHNEQITDHLLQNQILDKCSNAEKSSEDLFAIFKEMLEEREENLATTNKTTN</sequence>
<organism evidence="5 6">
    <name type="scientific">Campylobacter volucris</name>
    <dbReference type="NCBI Taxonomy" id="1031542"/>
    <lineage>
        <taxon>Bacteria</taxon>
        <taxon>Pseudomonadati</taxon>
        <taxon>Campylobacterota</taxon>
        <taxon>Epsilonproteobacteria</taxon>
        <taxon>Campylobacterales</taxon>
        <taxon>Campylobacteraceae</taxon>
        <taxon>Campylobacter</taxon>
    </lineage>
</organism>
<evidence type="ECO:0000313" key="5">
    <source>
        <dbReference type="EMBL" id="TXE89348.1"/>
    </source>
</evidence>
<dbReference type="PANTHER" id="PTHR32089">
    <property type="entry name" value="METHYL-ACCEPTING CHEMOTAXIS PROTEIN MCPB"/>
    <property type="match status" value="1"/>
</dbReference>
<protein>
    <submittedName>
        <fullName evidence="5">Chemotaxis protein</fullName>
    </submittedName>
</protein>
<evidence type="ECO:0000313" key="6">
    <source>
        <dbReference type="Proteomes" id="UP000321629"/>
    </source>
</evidence>
<name>A0A5C7E6J6_9BACT</name>
<keyword evidence="3" id="KW-0175">Coiled coil</keyword>
<evidence type="ECO:0000256" key="3">
    <source>
        <dbReference type="SAM" id="Coils"/>
    </source>
</evidence>
<accession>A0A5C7E6J6</accession>
<dbReference type="InterPro" id="IPR004089">
    <property type="entry name" value="MCPsignal_dom"/>
</dbReference>
<dbReference type="EMBL" id="VOWJ01000013">
    <property type="protein sequence ID" value="TXE89348.1"/>
    <property type="molecule type" value="Genomic_DNA"/>
</dbReference>
<dbReference type="PANTHER" id="PTHR32089:SF112">
    <property type="entry name" value="LYSOZYME-LIKE PROTEIN-RELATED"/>
    <property type="match status" value="1"/>
</dbReference>
<reference evidence="5 6" key="1">
    <citation type="submission" date="2019-07" db="EMBL/GenBank/DDBJ databases">
        <title>Rapid identification of Enteric Bacteria from Whole Genome Sequences (WGS) using Average Nucleotide Identity (ANI).</title>
        <authorList>
            <person name="Lane C."/>
        </authorList>
    </citation>
    <scope>NUCLEOTIDE SEQUENCE [LARGE SCALE GENOMIC DNA]</scope>
    <source>
        <strain evidence="5 6">2016D-0084</strain>
    </source>
</reference>
<dbReference type="Proteomes" id="UP000321629">
    <property type="component" value="Unassembled WGS sequence"/>
</dbReference>
<evidence type="ECO:0000259" key="4">
    <source>
        <dbReference type="PROSITE" id="PS50111"/>
    </source>
</evidence>
<dbReference type="Gene3D" id="1.10.287.950">
    <property type="entry name" value="Methyl-accepting chemotaxis protein"/>
    <property type="match status" value="1"/>
</dbReference>
<comment type="caution">
    <text evidence="5">The sequence shown here is derived from an EMBL/GenBank/DDBJ whole genome shotgun (WGS) entry which is preliminary data.</text>
</comment>
<dbReference type="GO" id="GO:0007165">
    <property type="term" value="P:signal transduction"/>
    <property type="evidence" value="ECO:0007669"/>
    <property type="project" value="UniProtKB-KW"/>
</dbReference>
<evidence type="ECO:0000256" key="2">
    <source>
        <dbReference type="PROSITE-ProRule" id="PRU00284"/>
    </source>
</evidence>
<gene>
    <name evidence="5" type="ORF">FPD38_01230</name>
</gene>
<feature type="domain" description="Methyl-accepting transducer" evidence="4">
    <location>
        <begin position="60"/>
        <end position="247"/>
    </location>
</feature>
<dbReference type="AlphaFoldDB" id="A0A5C7E6J6"/>
<feature type="coiled-coil region" evidence="3">
    <location>
        <begin position="4"/>
        <end position="38"/>
    </location>
</feature>
<dbReference type="InterPro" id="IPR025991">
    <property type="entry name" value="Chemoreceptor_zinc-bind_dom"/>
</dbReference>